<proteinExistence type="predicted"/>
<dbReference type="InterPro" id="IPR000683">
    <property type="entry name" value="Gfo/Idh/MocA-like_OxRdtase_N"/>
</dbReference>
<dbReference type="Gene3D" id="3.40.50.720">
    <property type="entry name" value="NAD(P)-binding Rossmann-like Domain"/>
    <property type="match status" value="1"/>
</dbReference>
<dbReference type="GO" id="GO:0000166">
    <property type="term" value="F:nucleotide binding"/>
    <property type="evidence" value="ECO:0007669"/>
    <property type="project" value="InterPro"/>
</dbReference>
<dbReference type="SUPFAM" id="SSF51735">
    <property type="entry name" value="NAD(P)-binding Rossmann-fold domains"/>
    <property type="match status" value="1"/>
</dbReference>
<feature type="domain" description="Gfo/Idh/MocA-like oxidoreductase N-terminal" evidence="2">
    <location>
        <begin position="2"/>
        <end position="134"/>
    </location>
</feature>
<dbReference type="Pfam" id="PF01408">
    <property type="entry name" value="GFO_IDH_MocA"/>
    <property type="match status" value="1"/>
</dbReference>
<dbReference type="PANTHER" id="PTHR43818">
    <property type="entry name" value="BCDNA.GH03377"/>
    <property type="match status" value="1"/>
</dbReference>
<dbReference type="GO" id="GO:0047061">
    <property type="term" value="F:glucose-fructose oxidoreductase activity"/>
    <property type="evidence" value="ECO:0007669"/>
    <property type="project" value="UniProtKB-EC"/>
</dbReference>
<dbReference type="EC" id="1.1.99.28" evidence="4"/>
<feature type="domain" description="GFO/IDH/MocA-like oxidoreductase" evidence="3">
    <location>
        <begin position="147"/>
        <end position="260"/>
    </location>
</feature>
<dbReference type="RefSeq" id="WP_168205303.1">
    <property type="nucleotide sequence ID" value="NZ_CP042913.1"/>
</dbReference>
<keyword evidence="1 4" id="KW-0560">Oxidoreductase</keyword>
<dbReference type="Gene3D" id="3.30.360.10">
    <property type="entry name" value="Dihydrodipicolinate Reductase, domain 2"/>
    <property type="match status" value="1"/>
</dbReference>
<dbReference type="SUPFAM" id="SSF55347">
    <property type="entry name" value="Glyceraldehyde-3-phosphate dehydrogenase-like, C-terminal domain"/>
    <property type="match status" value="1"/>
</dbReference>
<dbReference type="Pfam" id="PF22725">
    <property type="entry name" value="GFO_IDH_MocA_C3"/>
    <property type="match status" value="1"/>
</dbReference>
<evidence type="ECO:0000313" key="4">
    <source>
        <dbReference type="EMBL" id="QEG36285.1"/>
    </source>
</evidence>
<dbReference type="KEGG" id="bgok:Pr1d_35970"/>
<dbReference type="InterPro" id="IPR055170">
    <property type="entry name" value="GFO_IDH_MocA-like_dom"/>
</dbReference>
<evidence type="ECO:0000259" key="2">
    <source>
        <dbReference type="Pfam" id="PF01408"/>
    </source>
</evidence>
<dbReference type="PANTHER" id="PTHR43818:SF11">
    <property type="entry name" value="BCDNA.GH03377"/>
    <property type="match status" value="1"/>
</dbReference>
<sequence>MIRVGIVGVGFMGMVHYLTYLKLLGIEVVAICDSNRDRLNGDWSEIQGNFGPVGQKMDLTGILTYESAEELIAEANVDLIDITLPPAMHAEIAIKALQAGRHVFCEKPMAMDVGDCDRMLQAAIDSDRKLLIGHVLPFNPEYAWALQEVHSGKYGKILSGSFKRIISDPSWLTDYWKADVVGGPMLDLHVHDAHFIRLLFGMPSRVTTRGSQRNGLAEHWSSLFEFSDGTVHVLATSGVINQQGRPFLHGFEIQMEKATLAFDFAVIDSGIGEEQGRYLCKPILLDSRGHATYPSLGNGDPMHAFAAELEHVSKVIPGELTAGVLACDLARDAIQICQMQSDNLAFP</sequence>
<name>A0A5B9QF86_9BACT</name>
<evidence type="ECO:0000259" key="3">
    <source>
        <dbReference type="Pfam" id="PF22725"/>
    </source>
</evidence>
<reference evidence="4 5" key="1">
    <citation type="submission" date="2019-08" db="EMBL/GenBank/DDBJ databases">
        <title>Deep-cultivation of Planctomycetes and their phenomic and genomic characterization uncovers novel biology.</title>
        <authorList>
            <person name="Wiegand S."/>
            <person name="Jogler M."/>
            <person name="Boedeker C."/>
            <person name="Pinto D."/>
            <person name="Vollmers J."/>
            <person name="Rivas-Marin E."/>
            <person name="Kohn T."/>
            <person name="Peeters S.H."/>
            <person name="Heuer A."/>
            <person name="Rast P."/>
            <person name="Oberbeckmann S."/>
            <person name="Bunk B."/>
            <person name="Jeske O."/>
            <person name="Meyerdierks A."/>
            <person name="Storesund J.E."/>
            <person name="Kallscheuer N."/>
            <person name="Luecker S."/>
            <person name="Lage O.M."/>
            <person name="Pohl T."/>
            <person name="Merkel B.J."/>
            <person name="Hornburger P."/>
            <person name="Mueller R.-W."/>
            <person name="Bruemmer F."/>
            <person name="Labrenz M."/>
            <person name="Spormann A.M."/>
            <person name="Op den Camp H."/>
            <person name="Overmann J."/>
            <person name="Amann R."/>
            <person name="Jetten M.S.M."/>
            <person name="Mascher T."/>
            <person name="Medema M.H."/>
            <person name="Devos D.P."/>
            <person name="Kaster A.-K."/>
            <person name="Ovreas L."/>
            <person name="Rohde M."/>
            <person name="Galperin M.Y."/>
            <person name="Jogler C."/>
        </authorList>
    </citation>
    <scope>NUCLEOTIDE SEQUENCE [LARGE SCALE GENOMIC DNA]</scope>
    <source>
        <strain evidence="4 5">Pr1d</strain>
    </source>
</reference>
<organism evidence="4 5">
    <name type="scientific">Bythopirellula goksoeyrii</name>
    <dbReference type="NCBI Taxonomy" id="1400387"/>
    <lineage>
        <taxon>Bacteria</taxon>
        <taxon>Pseudomonadati</taxon>
        <taxon>Planctomycetota</taxon>
        <taxon>Planctomycetia</taxon>
        <taxon>Pirellulales</taxon>
        <taxon>Lacipirellulaceae</taxon>
        <taxon>Bythopirellula</taxon>
    </lineage>
</organism>
<accession>A0A5B9QF86</accession>
<dbReference type="Proteomes" id="UP000323917">
    <property type="component" value="Chromosome"/>
</dbReference>
<evidence type="ECO:0000313" key="5">
    <source>
        <dbReference type="Proteomes" id="UP000323917"/>
    </source>
</evidence>
<dbReference type="AlphaFoldDB" id="A0A5B9QF86"/>
<protein>
    <submittedName>
        <fullName evidence="4">Glucose--fructose oxidoreductase</fullName>
        <ecNumber evidence="4">1.1.99.28</ecNumber>
    </submittedName>
</protein>
<dbReference type="InterPro" id="IPR050463">
    <property type="entry name" value="Gfo/Idh/MocA_oxidrdct_glycsds"/>
</dbReference>
<keyword evidence="5" id="KW-1185">Reference proteome</keyword>
<dbReference type="EMBL" id="CP042913">
    <property type="protein sequence ID" value="QEG36285.1"/>
    <property type="molecule type" value="Genomic_DNA"/>
</dbReference>
<dbReference type="InterPro" id="IPR036291">
    <property type="entry name" value="NAD(P)-bd_dom_sf"/>
</dbReference>
<evidence type="ECO:0000256" key="1">
    <source>
        <dbReference type="ARBA" id="ARBA00023002"/>
    </source>
</evidence>
<gene>
    <name evidence="4" type="primary">gfo_6</name>
    <name evidence="4" type="ORF">Pr1d_35970</name>
</gene>